<sequence>MSEERDIITTSTPPGFDSLARPKMMHQRSDFESPRSNLTNNQQQKRAPSFNDDDIAEDRIVDITENSDHNSRTDFLSNSEDLILQNLRPEDAPSLLSLQVTHDRTTDRGCDGLTIAYQWCEEEGMDISSSTSDSDECNPAGTTPLHLAIEAERLDLLRSMVLNITDVDQRNSSGSTLLHSAAATRNIHICKLLLEHNADPDVIDCNGMTPLHMCQSTSGGVKVARMLLGRTPDLINRTDKFGKTALYMACERGNKAMVDFLLTEALALPNIAGPAKRTPLLTAINSHYQPLRKFYIIELLLKHGANPNIPDEDGKTAFTTSTDIGLFSDEVKKRLLWASLTQANSAASSLTMSSTNNSSYYASSIFSETRTESTNNLNSSWSDILIVRDEIADFLLRDNGIRSLIEWAIRDPKIGAQRLETNFRRLLIGYSKDLLSQASIPIHEEAARFIKRHSSFIVNAAYPVALNSGNMILSDQPEETNYQSTTKHRIVQGFLKSLPTLNTTHQEDFNSFHSISHGRSIDEDFSRDYGCESISSGSISDDESDSTILDGDKSIMNAISEVKEFLQRGSPMANLKAKLQRFVLLESAKHMSFVSHDSNSLLQTSPGAARFESSYTVRDGTTNASQMTSIAASRDVISYDNEKPEAQANIEGDKKLAEPRKAKGTWRIYDTKANLDQLEAGNSRNQLILNQNVTQISTTQSQYEQLPEGLNNLARAQVCLVTLPQILDSVVERIPFLYHEPPLAAGRTRVRWTCRCGMKLFDDFIELESGSLHGFQESLHQLNQDEKSGKAEKYIHNTQGTQSKSPSRIIGWLSQKVSGIVSRTKSILPSQGNASTASATSPSLPLHSILHLLFCIHTGEVGLRLRQERLAGINSDRELLRFLRNAYSKSRNISSWLTLRNVTAVSLARFAVDSSAYADVHHHTQACAQECICLPSVDRIGTEYNCRPAPGIKPKYVPAIGPRYLTHHFTHPDCVRPSQQFIYNQLPKRKCGRLLASEDQVEFGWGIYFEEGWHWRSIYFVIVVLIASGSAVFGITWSVTKGDIQGGFAISSAWITLGSLLLGYVAVRSF</sequence>
<organism evidence="1 2">
    <name type="scientific">Hypoxylon rubiginosum</name>
    <dbReference type="NCBI Taxonomy" id="110542"/>
    <lineage>
        <taxon>Eukaryota</taxon>
        <taxon>Fungi</taxon>
        <taxon>Dikarya</taxon>
        <taxon>Ascomycota</taxon>
        <taxon>Pezizomycotina</taxon>
        <taxon>Sordariomycetes</taxon>
        <taxon>Xylariomycetidae</taxon>
        <taxon>Xylariales</taxon>
        <taxon>Hypoxylaceae</taxon>
        <taxon>Hypoxylon</taxon>
    </lineage>
</organism>
<evidence type="ECO:0000313" key="1">
    <source>
        <dbReference type="EMBL" id="KAI6088374.1"/>
    </source>
</evidence>
<name>A0ACC0D6M2_9PEZI</name>
<protein>
    <submittedName>
        <fullName evidence="1">Uncharacterized protein</fullName>
    </submittedName>
</protein>
<dbReference type="EMBL" id="MU394302">
    <property type="protein sequence ID" value="KAI6088374.1"/>
    <property type="molecule type" value="Genomic_DNA"/>
</dbReference>
<comment type="caution">
    <text evidence="1">The sequence shown here is derived from an EMBL/GenBank/DDBJ whole genome shotgun (WGS) entry which is preliminary data.</text>
</comment>
<dbReference type="Proteomes" id="UP001497680">
    <property type="component" value="Unassembled WGS sequence"/>
</dbReference>
<gene>
    <name evidence="1" type="ORF">F4821DRAFT_234411</name>
</gene>
<accession>A0ACC0D6M2</accession>
<reference evidence="1 2" key="1">
    <citation type="journal article" date="2022" name="New Phytol.">
        <title>Ecological generalism drives hyperdiversity of secondary metabolite gene clusters in xylarialean endophytes.</title>
        <authorList>
            <person name="Franco M.E.E."/>
            <person name="Wisecaver J.H."/>
            <person name="Arnold A.E."/>
            <person name="Ju Y.M."/>
            <person name="Slot J.C."/>
            <person name="Ahrendt S."/>
            <person name="Moore L.P."/>
            <person name="Eastman K.E."/>
            <person name="Scott K."/>
            <person name="Konkel Z."/>
            <person name="Mondo S.J."/>
            <person name="Kuo A."/>
            <person name="Hayes R.D."/>
            <person name="Haridas S."/>
            <person name="Andreopoulos B."/>
            <person name="Riley R."/>
            <person name="LaButti K."/>
            <person name="Pangilinan J."/>
            <person name="Lipzen A."/>
            <person name="Amirebrahimi M."/>
            <person name="Yan J."/>
            <person name="Adam C."/>
            <person name="Keymanesh K."/>
            <person name="Ng V."/>
            <person name="Louie K."/>
            <person name="Northen T."/>
            <person name="Drula E."/>
            <person name="Henrissat B."/>
            <person name="Hsieh H.M."/>
            <person name="Youens-Clark K."/>
            <person name="Lutzoni F."/>
            <person name="Miadlikowska J."/>
            <person name="Eastwood D.C."/>
            <person name="Hamelin R.C."/>
            <person name="Grigoriev I.V."/>
            <person name="U'Ren J.M."/>
        </authorList>
    </citation>
    <scope>NUCLEOTIDE SEQUENCE [LARGE SCALE GENOMIC DNA]</scope>
    <source>
        <strain evidence="1 2">ER1909</strain>
    </source>
</reference>
<evidence type="ECO:0000313" key="2">
    <source>
        <dbReference type="Proteomes" id="UP001497680"/>
    </source>
</evidence>
<keyword evidence="2" id="KW-1185">Reference proteome</keyword>
<proteinExistence type="predicted"/>